<dbReference type="InterPro" id="IPR036388">
    <property type="entry name" value="WH-like_DNA-bd_sf"/>
</dbReference>
<dbReference type="PANTHER" id="PTHR43133">
    <property type="entry name" value="RNA POLYMERASE ECF-TYPE SIGMA FACTO"/>
    <property type="match status" value="1"/>
</dbReference>
<dbReference type="Pfam" id="PF04542">
    <property type="entry name" value="Sigma70_r2"/>
    <property type="match status" value="1"/>
</dbReference>
<evidence type="ECO:0000256" key="4">
    <source>
        <dbReference type="ARBA" id="ARBA00023125"/>
    </source>
</evidence>
<organism evidence="9 11">
    <name type="scientific">Draconibacterium orientale</name>
    <dbReference type="NCBI Taxonomy" id="1168034"/>
    <lineage>
        <taxon>Bacteria</taxon>
        <taxon>Pseudomonadati</taxon>
        <taxon>Bacteroidota</taxon>
        <taxon>Bacteroidia</taxon>
        <taxon>Marinilabiliales</taxon>
        <taxon>Prolixibacteraceae</taxon>
        <taxon>Draconibacterium</taxon>
    </lineage>
</organism>
<dbReference type="HOGENOM" id="CLU_047691_3_2_10"/>
<keyword evidence="5" id="KW-0804">Transcription</keyword>
<keyword evidence="3" id="KW-0731">Sigma factor</keyword>
<evidence type="ECO:0000313" key="10">
    <source>
        <dbReference type="Proteomes" id="UP000023772"/>
    </source>
</evidence>
<dbReference type="InterPro" id="IPR014284">
    <property type="entry name" value="RNA_pol_sigma-70_dom"/>
</dbReference>
<dbReference type="NCBIfam" id="TIGR02937">
    <property type="entry name" value="sigma70-ECF"/>
    <property type="match status" value="1"/>
</dbReference>
<dbReference type="AlphaFoldDB" id="X5DJ23"/>
<dbReference type="SUPFAM" id="SSF88946">
    <property type="entry name" value="Sigma2 domain of RNA polymerase sigma factors"/>
    <property type="match status" value="1"/>
</dbReference>
<feature type="domain" description="RNA polymerase sigma factor 70 region 4 type 2" evidence="7">
    <location>
        <begin position="118"/>
        <end position="170"/>
    </location>
</feature>
<dbReference type="GO" id="GO:0016987">
    <property type="term" value="F:sigma factor activity"/>
    <property type="evidence" value="ECO:0007669"/>
    <property type="project" value="UniProtKB-KW"/>
</dbReference>
<dbReference type="GO" id="GO:0006352">
    <property type="term" value="P:DNA-templated transcription initiation"/>
    <property type="evidence" value="ECO:0007669"/>
    <property type="project" value="InterPro"/>
</dbReference>
<dbReference type="EMBL" id="FOHT01000056">
    <property type="protein sequence ID" value="SEU14461.1"/>
    <property type="molecule type" value="Genomic_DNA"/>
</dbReference>
<dbReference type="KEGG" id="dori:FH5T_19925"/>
<dbReference type="InterPro" id="IPR039425">
    <property type="entry name" value="RNA_pol_sigma-70-like"/>
</dbReference>
<comment type="similarity">
    <text evidence="1">Belongs to the sigma-70 factor family. ECF subfamily.</text>
</comment>
<dbReference type="Gene3D" id="1.10.10.10">
    <property type="entry name" value="Winged helix-like DNA-binding domain superfamily/Winged helix DNA-binding domain"/>
    <property type="match status" value="1"/>
</dbReference>
<reference evidence="8 10" key="1">
    <citation type="submission" date="2014-03" db="EMBL/GenBank/DDBJ databases">
        <title>Complete genome sequence of a deeply braunched marine Bacteroidia bacterium Draconibacterium orientale type strain FH5T.</title>
        <authorList>
            <person name="Li X."/>
            <person name="Wang X."/>
            <person name="Xie Z."/>
            <person name="Du Z."/>
            <person name="Chen G."/>
        </authorList>
    </citation>
    <scope>NUCLEOTIDE SEQUENCE [LARGE SCALE GENOMIC DNA]</scope>
    <source>
        <strain evidence="8 10">FH5</strain>
    </source>
</reference>
<dbReference type="Proteomes" id="UP000181981">
    <property type="component" value="Unassembled WGS sequence"/>
</dbReference>
<dbReference type="InterPro" id="IPR013324">
    <property type="entry name" value="RNA_pol_sigma_r3/r4-like"/>
</dbReference>
<dbReference type="EMBL" id="CP007451">
    <property type="protein sequence ID" value="AHW61124.1"/>
    <property type="molecule type" value="Genomic_DNA"/>
</dbReference>
<dbReference type="GO" id="GO:0003677">
    <property type="term" value="F:DNA binding"/>
    <property type="evidence" value="ECO:0007669"/>
    <property type="project" value="UniProtKB-KW"/>
</dbReference>
<evidence type="ECO:0000259" key="7">
    <source>
        <dbReference type="Pfam" id="PF08281"/>
    </source>
</evidence>
<evidence type="ECO:0000259" key="6">
    <source>
        <dbReference type="Pfam" id="PF04542"/>
    </source>
</evidence>
<dbReference type="CDD" id="cd06171">
    <property type="entry name" value="Sigma70_r4"/>
    <property type="match status" value="1"/>
</dbReference>
<dbReference type="SUPFAM" id="SSF88659">
    <property type="entry name" value="Sigma3 and sigma4 domains of RNA polymerase sigma factors"/>
    <property type="match status" value="1"/>
</dbReference>
<dbReference type="Proteomes" id="UP000023772">
    <property type="component" value="Chromosome"/>
</dbReference>
<keyword evidence="10" id="KW-1185">Reference proteome</keyword>
<accession>X5DJ23</accession>
<evidence type="ECO:0000256" key="1">
    <source>
        <dbReference type="ARBA" id="ARBA00010641"/>
    </source>
</evidence>
<evidence type="ECO:0000313" key="9">
    <source>
        <dbReference type="EMBL" id="SEU14461.1"/>
    </source>
</evidence>
<dbReference type="InterPro" id="IPR007627">
    <property type="entry name" value="RNA_pol_sigma70_r2"/>
</dbReference>
<protein>
    <submittedName>
        <fullName evidence="8 9">RNA polymerase sigma-70 factor</fullName>
    </submittedName>
</protein>
<dbReference type="RefSeq" id="WP_051568054.1">
    <property type="nucleotide sequence ID" value="NZ_FOHT01000056.1"/>
</dbReference>
<dbReference type="InterPro" id="IPR013249">
    <property type="entry name" value="RNA_pol_sigma70_r4_t2"/>
</dbReference>
<evidence type="ECO:0000313" key="8">
    <source>
        <dbReference type="EMBL" id="AHW61124.1"/>
    </source>
</evidence>
<keyword evidence="2" id="KW-0805">Transcription regulation</keyword>
<evidence type="ECO:0000313" key="11">
    <source>
        <dbReference type="Proteomes" id="UP000181981"/>
    </source>
</evidence>
<dbReference type="Pfam" id="PF08281">
    <property type="entry name" value="Sigma70_r4_2"/>
    <property type="match status" value="1"/>
</dbReference>
<gene>
    <name evidence="8" type="ORF">FH5T_19925</name>
    <name evidence="9" type="ORF">SAMN05444285_1561</name>
</gene>
<evidence type="ECO:0000256" key="2">
    <source>
        <dbReference type="ARBA" id="ARBA00023015"/>
    </source>
</evidence>
<feature type="domain" description="RNA polymerase sigma-70 region 2" evidence="6">
    <location>
        <begin position="24"/>
        <end position="91"/>
    </location>
</feature>
<evidence type="ECO:0000256" key="3">
    <source>
        <dbReference type="ARBA" id="ARBA00023082"/>
    </source>
</evidence>
<reference evidence="9 11" key="2">
    <citation type="submission" date="2016-10" db="EMBL/GenBank/DDBJ databases">
        <authorList>
            <person name="de Groot N.N."/>
        </authorList>
    </citation>
    <scope>NUCLEOTIDE SEQUENCE [LARGE SCALE GENOMIC DNA]</scope>
    <source>
        <strain evidence="9 11">DSM 25947</strain>
    </source>
</reference>
<sequence>MLKSKLHKLISKSVNGNTKARKALYQQIAPMMLSVSNRYANNTNDAEDIFQESVLLFFEKLHQLNDAEKVGGWAKQIVIHEAIKNYKKKRKLTFTEDTLNTENVYVEDSELYNKINIDELLSTIQQLPEKMRMVLNLYAIEGYKHDEIADMLGISVGTSKSNLHDARARLKKHIQQEKRRLG</sequence>
<evidence type="ECO:0000256" key="5">
    <source>
        <dbReference type="ARBA" id="ARBA00023163"/>
    </source>
</evidence>
<dbReference type="eggNOG" id="COG1595">
    <property type="taxonomic scope" value="Bacteria"/>
</dbReference>
<keyword evidence="4" id="KW-0238">DNA-binding</keyword>
<dbReference type="STRING" id="1168034.FH5T_19925"/>
<proteinExistence type="inferred from homology"/>
<dbReference type="OrthoDB" id="1056775at2"/>
<dbReference type="PANTHER" id="PTHR43133:SF8">
    <property type="entry name" value="RNA POLYMERASE SIGMA FACTOR HI_1459-RELATED"/>
    <property type="match status" value="1"/>
</dbReference>
<dbReference type="InterPro" id="IPR013325">
    <property type="entry name" value="RNA_pol_sigma_r2"/>
</dbReference>
<dbReference type="Gene3D" id="1.10.1740.10">
    <property type="match status" value="1"/>
</dbReference>
<name>X5DJ23_9BACT</name>